<evidence type="ECO:0000313" key="3">
    <source>
        <dbReference type="EMBL" id="PSU24554.1"/>
    </source>
</evidence>
<dbReference type="EMBL" id="PYMP01000016">
    <property type="protein sequence ID" value="PSU49573.1"/>
    <property type="molecule type" value="Genomic_DNA"/>
</dbReference>
<proteinExistence type="inferred from homology"/>
<dbReference type="PANTHER" id="PTHR30469">
    <property type="entry name" value="MULTIDRUG RESISTANCE PROTEIN MDTA"/>
    <property type="match status" value="1"/>
</dbReference>
<organism evidence="4 6">
    <name type="scientific">Photobacterium phosphoreum</name>
    <dbReference type="NCBI Taxonomy" id="659"/>
    <lineage>
        <taxon>Bacteria</taxon>
        <taxon>Pseudomonadati</taxon>
        <taxon>Pseudomonadota</taxon>
        <taxon>Gammaproteobacteria</taxon>
        <taxon>Vibrionales</taxon>
        <taxon>Vibrionaceae</taxon>
        <taxon>Photobacterium</taxon>
    </lineage>
</organism>
<keyword evidence="5" id="KW-1185">Reference proteome</keyword>
<feature type="domain" description="CzcB-like barrel-sandwich hybrid" evidence="2">
    <location>
        <begin position="69"/>
        <end position="204"/>
    </location>
</feature>
<comment type="caution">
    <text evidence="4">The sequence shown here is derived from an EMBL/GenBank/DDBJ whole genome shotgun (WGS) entry which is preliminary data.</text>
</comment>
<dbReference type="GO" id="GO:0015562">
    <property type="term" value="F:efflux transmembrane transporter activity"/>
    <property type="evidence" value="ECO:0007669"/>
    <property type="project" value="TreeGrafter"/>
</dbReference>
<dbReference type="InterPro" id="IPR006143">
    <property type="entry name" value="RND_pump_MFP"/>
</dbReference>
<evidence type="ECO:0000259" key="2">
    <source>
        <dbReference type="Pfam" id="PF25973"/>
    </source>
</evidence>
<dbReference type="Gene3D" id="1.10.287.470">
    <property type="entry name" value="Helix hairpin bin"/>
    <property type="match status" value="1"/>
</dbReference>
<dbReference type="GO" id="GO:1990281">
    <property type="term" value="C:efflux pump complex"/>
    <property type="evidence" value="ECO:0007669"/>
    <property type="project" value="TreeGrafter"/>
</dbReference>
<dbReference type="Pfam" id="PF25973">
    <property type="entry name" value="BSH_CzcB"/>
    <property type="match status" value="1"/>
</dbReference>
<dbReference type="InterPro" id="IPR058647">
    <property type="entry name" value="BSH_CzcB-like"/>
</dbReference>
<dbReference type="AlphaFoldDB" id="A0A2T3JKL7"/>
<sequence length="407" mass="44986">MSVFIRRYLPVVILLLFVGLSAGLLLNRPQPQQKIVETMVPVLEVVQVKKQQLAFNVNAYGMVKPKHQAELVTQVSGIVNRLAPAFAVGQFVQKDDVLAYLDDDDYHADLAQAQATLAQAKALLEQEIARGIVAKKTLRHVATTKQSALGLRIPQRKQQQANVNFAKAALARAQRNVDRTIITAPFDGLITEKHINVGSHVNIGEQLGHIYGTDIARVRLPVTPRSFSFIDQNPLNTTVVLSNESHANERHGQALQHWTARFIGTEGIIDPQTRMVYLIVDVIDPYQLRLSEQQRTDVLNFGTFVTAKIAAKPIANAIKLQRHMVRDNHVVLVDANGVTQMRKVVIARMDLEHAYIRAGLDEGELVSLTWPDNHLEGTVVTTVLTSPKLIGPPVLTVIPSKVADSGE</sequence>
<dbReference type="Proteomes" id="UP000241618">
    <property type="component" value="Unassembled WGS sequence"/>
</dbReference>
<reference evidence="5 6" key="1">
    <citation type="submission" date="2018-03" db="EMBL/GenBank/DDBJ databases">
        <title>Whole genome sequencing of Histamine producing bacteria.</title>
        <authorList>
            <person name="Butler K."/>
        </authorList>
    </citation>
    <scope>NUCLEOTIDE SEQUENCE [LARGE SCALE GENOMIC DNA]</scope>
    <source>
        <strain evidence="4 6">FS-6.1</strain>
        <strain evidence="3 5">FS-6.2</strain>
    </source>
</reference>
<dbReference type="EMBL" id="PYMO01000012">
    <property type="protein sequence ID" value="PSU24554.1"/>
    <property type="molecule type" value="Genomic_DNA"/>
</dbReference>
<evidence type="ECO:0000256" key="1">
    <source>
        <dbReference type="ARBA" id="ARBA00009477"/>
    </source>
</evidence>
<dbReference type="Proteomes" id="UP000241405">
    <property type="component" value="Unassembled WGS sequence"/>
</dbReference>
<dbReference type="SUPFAM" id="SSF111369">
    <property type="entry name" value="HlyD-like secretion proteins"/>
    <property type="match status" value="1"/>
</dbReference>
<name>A0A2T3JKL7_PHOPO</name>
<evidence type="ECO:0000313" key="6">
    <source>
        <dbReference type="Proteomes" id="UP000241618"/>
    </source>
</evidence>
<dbReference type="PANTHER" id="PTHR30469:SF12">
    <property type="entry name" value="MULTIDRUG RESISTANCE PROTEIN MDTA"/>
    <property type="match status" value="1"/>
</dbReference>
<gene>
    <name evidence="4" type="ORF">C9J18_15235</name>
    <name evidence="3" type="ORF">CTM96_13015</name>
</gene>
<dbReference type="Gene3D" id="2.40.50.100">
    <property type="match status" value="1"/>
</dbReference>
<dbReference type="NCBIfam" id="TIGR01730">
    <property type="entry name" value="RND_mfp"/>
    <property type="match status" value="1"/>
</dbReference>
<comment type="similarity">
    <text evidence="1">Belongs to the membrane fusion protein (MFP) (TC 8.A.1) family.</text>
</comment>
<dbReference type="Gene3D" id="2.40.30.170">
    <property type="match status" value="1"/>
</dbReference>
<dbReference type="RefSeq" id="WP_107189015.1">
    <property type="nucleotide sequence ID" value="NZ_PYMN01000001.1"/>
</dbReference>
<accession>A0A2T3JKL7</accession>
<evidence type="ECO:0000313" key="5">
    <source>
        <dbReference type="Proteomes" id="UP000241405"/>
    </source>
</evidence>
<protein>
    <submittedName>
        <fullName evidence="4">Efflux RND transporter periplasmic adaptor subunit</fullName>
    </submittedName>
</protein>
<evidence type="ECO:0000313" key="4">
    <source>
        <dbReference type="EMBL" id="PSU49573.1"/>
    </source>
</evidence>